<comment type="similarity">
    <text evidence="5">In the N-terminal section; belongs to the formiminotransferase family.</text>
</comment>
<dbReference type="InterPro" id="IPR022384">
    <property type="entry name" value="FormiminoTrfase_cat_dom_sf"/>
</dbReference>
<dbReference type="Gene3D" id="3.30.990.10">
    <property type="entry name" value="Formiminotransferase, N-terminal subdomain"/>
    <property type="match status" value="1"/>
</dbReference>
<evidence type="ECO:0000256" key="21">
    <source>
        <dbReference type="SAM" id="MobiDB-lite"/>
    </source>
</evidence>
<dbReference type="GO" id="GO:0030412">
    <property type="term" value="F:formimidoyltetrahydrofolate cyclodeaminase activity"/>
    <property type="evidence" value="ECO:0007669"/>
    <property type="project" value="UniProtKB-EC"/>
</dbReference>
<dbReference type="SMART" id="SM01222">
    <property type="entry name" value="FTCD_N"/>
    <property type="match status" value="1"/>
</dbReference>
<feature type="region of interest" description="Disordered" evidence="21">
    <location>
        <begin position="919"/>
        <end position="941"/>
    </location>
</feature>
<evidence type="ECO:0000256" key="19">
    <source>
        <dbReference type="ARBA" id="ARBA00025915"/>
    </source>
</evidence>
<name>A0A814TJS2_ADIRI</name>
<dbReference type="GO" id="GO:0019556">
    <property type="term" value="P:L-histidine catabolic process to glutamate and formamide"/>
    <property type="evidence" value="ECO:0007669"/>
    <property type="project" value="UniProtKB-UniPathway"/>
</dbReference>
<dbReference type="GO" id="GO:0005542">
    <property type="term" value="F:folic acid binding"/>
    <property type="evidence" value="ECO:0007669"/>
    <property type="project" value="UniProtKB-KW"/>
</dbReference>
<dbReference type="EMBL" id="CAJNOR010001550">
    <property type="protein sequence ID" value="CAF1162382.1"/>
    <property type="molecule type" value="Genomic_DNA"/>
</dbReference>
<proteinExistence type="inferred from homology"/>
<dbReference type="PANTHER" id="PTHR12234">
    <property type="entry name" value="FORMIMINOTRANSFERASE-CYCLODEAMINASE"/>
    <property type="match status" value="1"/>
</dbReference>
<evidence type="ECO:0000256" key="7">
    <source>
        <dbReference type="ARBA" id="ARBA00012252"/>
    </source>
</evidence>
<gene>
    <name evidence="24" type="ORF">XAT740_LOCUS21556</name>
</gene>
<accession>A0A814TJS2</accession>
<evidence type="ECO:0000256" key="6">
    <source>
        <dbReference type="ARBA" id="ARBA00010825"/>
    </source>
</evidence>
<evidence type="ECO:0000256" key="10">
    <source>
        <dbReference type="ARBA" id="ARBA00022490"/>
    </source>
</evidence>
<evidence type="ECO:0000256" key="8">
    <source>
        <dbReference type="ARBA" id="ARBA00012998"/>
    </source>
</evidence>
<dbReference type="InterPro" id="IPR012886">
    <property type="entry name" value="Formiminotransferase_N"/>
</dbReference>
<keyword evidence="12" id="KW-0369">Histidine metabolism</keyword>
<dbReference type="EC" id="4.3.1.4" evidence="8"/>
<evidence type="ECO:0000256" key="20">
    <source>
        <dbReference type="ARBA" id="ARBA00030029"/>
    </source>
</evidence>
<evidence type="ECO:0000313" key="25">
    <source>
        <dbReference type="Proteomes" id="UP000663828"/>
    </source>
</evidence>
<evidence type="ECO:0000256" key="16">
    <source>
        <dbReference type="ARBA" id="ARBA00023239"/>
    </source>
</evidence>
<comment type="function">
    <text evidence="1">Binds and promotes bundling of vimentin filaments originating from the Golgi.</text>
</comment>
<dbReference type="Gene3D" id="1.20.120.680">
    <property type="entry name" value="Formiminotetrahydrofolate cyclodeaminase monomer, up-and-down helical bundle"/>
    <property type="match status" value="1"/>
</dbReference>
<dbReference type="GO" id="GO:0019557">
    <property type="term" value="P:L-histidine catabolic process to glutamate and formate"/>
    <property type="evidence" value="ECO:0007669"/>
    <property type="project" value="UniProtKB-UniPathway"/>
</dbReference>
<dbReference type="SMART" id="SM01221">
    <property type="entry name" value="FTCD"/>
    <property type="match status" value="1"/>
</dbReference>
<feature type="compositionally biased region" description="Basic and acidic residues" evidence="21">
    <location>
        <begin position="309"/>
        <end position="321"/>
    </location>
</feature>
<evidence type="ECO:0000256" key="14">
    <source>
        <dbReference type="ARBA" id="ARBA00023034"/>
    </source>
</evidence>
<dbReference type="GO" id="GO:0005814">
    <property type="term" value="C:centriole"/>
    <property type="evidence" value="ECO:0007669"/>
    <property type="project" value="UniProtKB-SubCell"/>
</dbReference>
<keyword evidence="17" id="KW-0511">Multifunctional enzyme</keyword>
<dbReference type="GO" id="GO:0030409">
    <property type="term" value="F:glutamate formimidoyltransferase activity"/>
    <property type="evidence" value="ECO:0007669"/>
    <property type="project" value="UniProtKB-EC"/>
</dbReference>
<keyword evidence="15" id="KW-0206">Cytoskeleton</keyword>
<feature type="domain" description="Formiminotransferase N-terminal subdomain" evidence="23">
    <location>
        <begin position="412"/>
        <end position="589"/>
    </location>
</feature>
<dbReference type="PANTHER" id="PTHR12234:SF0">
    <property type="entry name" value="FORMIMIDOYLTRANSFERASE-CYCLODEAMINASE"/>
    <property type="match status" value="1"/>
</dbReference>
<evidence type="ECO:0000256" key="17">
    <source>
        <dbReference type="ARBA" id="ARBA00023268"/>
    </source>
</evidence>
<evidence type="ECO:0000256" key="15">
    <source>
        <dbReference type="ARBA" id="ARBA00023212"/>
    </source>
</evidence>
<dbReference type="NCBIfam" id="TIGR02024">
    <property type="entry name" value="FtcD"/>
    <property type="match status" value="1"/>
</dbReference>
<feature type="domain" description="Formiminotransferase C-terminal subdomain" evidence="22">
    <location>
        <begin position="590"/>
        <end position="734"/>
    </location>
</feature>
<evidence type="ECO:0000256" key="9">
    <source>
        <dbReference type="ARBA" id="ARBA00017787"/>
    </source>
</evidence>
<keyword evidence="13" id="KW-0290">Folate-binding</keyword>
<dbReference type="SUPFAM" id="SSF101262">
    <property type="entry name" value="Methenyltetrahydrofolate cyclohydrolase-like"/>
    <property type="match status" value="1"/>
</dbReference>
<keyword evidence="16" id="KW-0456">Lyase</keyword>
<evidence type="ECO:0000256" key="11">
    <source>
        <dbReference type="ARBA" id="ARBA00022679"/>
    </source>
</evidence>
<evidence type="ECO:0000259" key="22">
    <source>
        <dbReference type="SMART" id="SM01221"/>
    </source>
</evidence>
<dbReference type="FunFam" id="3.30.990.10:FF:000001">
    <property type="entry name" value="Formimidoyltransferase cyclodeaminase"/>
    <property type="match status" value="1"/>
</dbReference>
<organism evidence="24 25">
    <name type="scientific">Adineta ricciae</name>
    <name type="common">Rotifer</name>
    <dbReference type="NCBI Taxonomy" id="249248"/>
    <lineage>
        <taxon>Eukaryota</taxon>
        <taxon>Metazoa</taxon>
        <taxon>Spiralia</taxon>
        <taxon>Gnathifera</taxon>
        <taxon>Rotifera</taxon>
        <taxon>Eurotatoria</taxon>
        <taxon>Bdelloidea</taxon>
        <taxon>Adinetida</taxon>
        <taxon>Adinetidae</taxon>
        <taxon>Adineta</taxon>
    </lineage>
</organism>
<comment type="subcellular location">
    <subcellularLocation>
        <location evidence="2">Cytoplasm</location>
        <location evidence="2">Cytoskeleton</location>
        <location evidence="2">Microtubule organizing center</location>
        <location evidence="2">Centrosome</location>
        <location evidence="2">Centriole</location>
    </subcellularLocation>
    <subcellularLocation>
        <location evidence="3">Golgi apparatus</location>
    </subcellularLocation>
</comment>
<feature type="region of interest" description="Disordered" evidence="21">
    <location>
        <begin position="1"/>
        <end position="34"/>
    </location>
</feature>
<dbReference type="UniPathway" id="UPA00379">
    <property type="reaction ID" value="UER00555"/>
</dbReference>
<keyword evidence="10" id="KW-0963">Cytoplasm</keyword>
<evidence type="ECO:0000256" key="1">
    <source>
        <dbReference type="ARBA" id="ARBA00002680"/>
    </source>
</evidence>
<dbReference type="Pfam" id="PF04961">
    <property type="entry name" value="FTCD_C"/>
    <property type="match status" value="1"/>
</dbReference>
<comment type="subunit">
    <text evidence="19">Homooctamer, including four polyglutamate binding sites. The subunits are arranged as a tetramer of dimers, and form a planar ring-shaped structure.</text>
</comment>
<feature type="region of interest" description="Disordered" evidence="21">
    <location>
        <begin position="95"/>
        <end position="147"/>
    </location>
</feature>
<evidence type="ECO:0000256" key="18">
    <source>
        <dbReference type="ARBA" id="ARBA00025506"/>
    </source>
</evidence>
<dbReference type="InterPro" id="IPR037070">
    <property type="entry name" value="Formiminotransferase_C_sf"/>
</dbReference>
<dbReference type="GO" id="GO:0005794">
    <property type="term" value="C:Golgi apparatus"/>
    <property type="evidence" value="ECO:0007669"/>
    <property type="project" value="UniProtKB-SubCell"/>
</dbReference>
<reference evidence="24" key="1">
    <citation type="submission" date="2021-02" db="EMBL/GenBank/DDBJ databases">
        <authorList>
            <person name="Nowell W R."/>
        </authorList>
    </citation>
    <scope>NUCLEOTIDE SEQUENCE</scope>
</reference>
<feature type="compositionally biased region" description="Basic and acidic residues" evidence="21">
    <location>
        <begin position="929"/>
        <end position="941"/>
    </location>
</feature>
<dbReference type="Pfam" id="PF02971">
    <property type="entry name" value="FTCD"/>
    <property type="match status" value="1"/>
</dbReference>
<comment type="caution">
    <text evidence="24">The sequence shown here is derived from an EMBL/GenBank/DDBJ whole genome shotgun (WGS) entry which is preliminary data.</text>
</comment>
<dbReference type="InterPro" id="IPR051623">
    <property type="entry name" value="FTCD"/>
</dbReference>
<evidence type="ECO:0000256" key="3">
    <source>
        <dbReference type="ARBA" id="ARBA00004555"/>
    </source>
</evidence>
<keyword evidence="14" id="KW-0333">Golgi apparatus</keyword>
<evidence type="ECO:0000313" key="24">
    <source>
        <dbReference type="EMBL" id="CAF1162382.1"/>
    </source>
</evidence>
<dbReference type="SUPFAM" id="SSF55116">
    <property type="entry name" value="Formiminotransferase domain of formiminotransferase-cyclodeaminase"/>
    <property type="match status" value="2"/>
</dbReference>
<dbReference type="Gene3D" id="1.10.287.1490">
    <property type="match status" value="1"/>
</dbReference>
<dbReference type="InterPro" id="IPR037064">
    <property type="entry name" value="Formiminotransferase_N_sf"/>
</dbReference>
<dbReference type="Pfam" id="PF07837">
    <property type="entry name" value="FTCD_N"/>
    <property type="match status" value="1"/>
</dbReference>
<dbReference type="InterPro" id="IPR036178">
    <property type="entry name" value="Formintransfe-cycloase-like_sf"/>
</dbReference>
<evidence type="ECO:0000256" key="13">
    <source>
        <dbReference type="ARBA" id="ARBA00022954"/>
    </source>
</evidence>
<keyword evidence="11" id="KW-0808">Transferase</keyword>
<evidence type="ECO:0000256" key="12">
    <source>
        <dbReference type="ARBA" id="ARBA00022808"/>
    </source>
</evidence>
<comment type="pathway">
    <text evidence="4">Amino-acid degradation; L-histidine degradation into L-glutamate; L-glutamate from N-formimidoyl-L-glutamate (transferase route): step 1/1.</text>
</comment>
<feature type="compositionally biased region" description="Low complexity" evidence="21">
    <location>
        <begin position="322"/>
        <end position="332"/>
    </location>
</feature>
<evidence type="ECO:0000256" key="5">
    <source>
        <dbReference type="ARBA" id="ARBA00008297"/>
    </source>
</evidence>
<dbReference type="InterPro" id="IPR007044">
    <property type="entry name" value="Cyclodeamin/CycHdrlase"/>
</dbReference>
<evidence type="ECO:0000256" key="4">
    <source>
        <dbReference type="ARBA" id="ARBA00005082"/>
    </source>
</evidence>
<dbReference type="EC" id="2.1.2.5" evidence="7"/>
<feature type="region of interest" description="Disordered" evidence="21">
    <location>
        <begin position="287"/>
        <end position="347"/>
    </location>
</feature>
<protein>
    <recommendedName>
        <fullName evidence="9">Formimidoyltransferase-cyclodeaminase</fullName>
        <ecNumber evidence="7">2.1.2.5</ecNumber>
        <ecNumber evidence="8">4.3.1.4</ecNumber>
    </recommendedName>
    <alternativeName>
        <fullName evidence="20">Formiminotransferase-cyclodeaminase</fullName>
    </alternativeName>
</protein>
<comment type="function">
    <text evidence="18">Folate-dependent enzyme, that displays both transferase and deaminase activity. Serves to channel one-carbon units from formiminoglutamate to the folate pool.</text>
</comment>
<sequence length="965" mass="109549">MSAKSSHRATTQPSASSRPSTRTPKPPTDYTDQEEEYKRLNAQLEAKTQALVEEAEQVLRNQDRLLSAGANNDRTYSLLDQVDTDDQLYRDMQSVTSRPIDHRKSLPSGQQPNLSARTRKSSATRPQSKIGNDVALVNDDNDRYDQSIDPTAIQDRARNTFDKAIADIETKMNRTKMSTNANAVDADEDDIFPAAAKDMGSEAKIRFLKARLRVMQEELDRMHTECAKRDEENERINLKVKESDDDRTRLNRVITTLQDQLEKYKKLSNDTKSKLDTTEVELTSLRKEYEQSKRQTKKQQQDQTQTDTKLNRALEEAERYKQQLSKTQQTSKDLSEQDKKKIEQLTSENRRLEKQRLELMNAFKRQLKLIDILKKQKLHLEASKMLQFAEEEFCKAIEWNTTSSLAMNDLHKVIECVPNFSEGQRKEVIDTIAHAIAGVEGVALLDIDPGLSTNRTIYTFVGHPQAVIEAALAAGRAAYNLIDMTRHSGEHPRIGAMDVVPFVPVQNATMADCIEIAREFADRLAMELSVPVYLYGEAQEREYRRDLSQIREGEYEALYSKIRKQEWKPDFGPAEFIPSWGATCVGARKFLIAYNINLLGTKEQAHRIALNVREQGRGKDEPGKLKCVRGLGWWLEESNLAQISLNLTDFEITNIHTAYNQCVTEAEALNVGICGSQIVGLVPLKPLLMAAESIIQKENLFILDEDQKIRLVIQRLGLNSIAPFIPKERIIEYIIREREGHDDSISSMEIKDLIKHISSRSLVPGGSCVTSLVATLGTALSTMCALLTYGMKKWESLEQEMRVIIAPLHATTKTLMNTLDSDTETLNAFLTVQKMAETNEEEKRFKKITENRCLQRYLDVSLDIMRQINDLWEPLQRLAPLFNFSTKTDFLVSVKCLETAAYGACKRIEIFSTSLIVTTDTNPSEESDSEAKVPPKNYREEANTYLQTAQKSVQSILSIAEGRSE</sequence>
<dbReference type="InterPro" id="IPR013802">
    <property type="entry name" value="Formiminotransferase_C"/>
</dbReference>
<keyword evidence="25" id="KW-1185">Reference proteome</keyword>
<dbReference type="InterPro" id="IPR004227">
    <property type="entry name" value="Formiminotransferase_cat"/>
</dbReference>
<dbReference type="Gene3D" id="3.30.70.670">
    <property type="entry name" value="Formiminotransferase, C-terminal subdomain"/>
    <property type="match status" value="1"/>
</dbReference>
<feature type="compositionally biased region" description="Polar residues" evidence="21">
    <location>
        <begin position="107"/>
        <end position="116"/>
    </location>
</feature>
<comment type="similarity">
    <text evidence="6">In the C-terminal section; belongs to the cyclodeaminase/cyclohydrolase family.</text>
</comment>
<feature type="compositionally biased region" description="Basic and acidic residues" evidence="21">
    <location>
        <begin position="333"/>
        <end position="347"/>
    </location>
</feature>
<dbReference type="Proteomes" id="UP000663828">
    <property type="component" value="Unassembled WGS sequence"/>
</dbReference>
<feature type="compositionally biased region" description="Low complexity" evidence="21">
    <location>
        <begin position="9"/>
        <end position="23"/>
    </location>
</feature>
<evidence type="ECO:0000259" key="23">
    <source>
        <dbReference type="SMART" id="SM01222"/>
    </source>
</evidence>
<dbReference type="AlphaFoldDB" id="A0A814TJS2"/>
<evidence type="ECO:0000256" key="2">
    <source>
        <dbReference type="ARBA" id="ARBA00004114"/>
    </source>
</evidence>